<protein>
    <submittedName>
        <fullName evidence="2">GNAT family N-acyltransferase</fullName>
    </submittedName>
</protein>
<reference evidence="2 3" key="1">
    <citation type="submission" date="2023-07" db="EMBL/GenBank/DDBJ databases">
        <title>Genomic Encyclopedia of Type Strains, Phase IV (KMG-IV): sequencing the most valuable type-strain genomes for metagenomic binning, comparative biology and taxonomic classification.</title>
        <authorList>
            <person name="Goeker M."/>
        </authorList>
    </citation>
    <scope>NUCLEOTIDE SEQUENCE [LARGE SCALE GENOMIC DNA]</scope>
    <source>
        <strain evidence="2 3">DSM 22170</strain>
    </source>
</reference>
<dbReference type="EMBL" id="JAVDQH010000001">
    <property type="protein sequence ID" value="MDR6242250.1"/>
    <property type="molecule type" value="Genomic_DNA"/>
</dbReference>
<dbReference type="InterPro" id="IPR000182">
    <property type="entry name" value="GNAT_dom"/>
</dbReference>
<feature type="domain" description="N-acetyltransferase" evidence="1">
    <location>
        <begin position="15"/>
        <end position="155"/>
    </location>
</feature>
<evidence type="ECO:0000313" key="3">
    <source>
        <dbReference type="Proteomes" id="UP001185028"/>
    </source>
</evidence>
<dbReference type="Proteomes" id="UP001185028">
    <property type="component" value="Unassembled WGS sequence"/>
</dbReference>
<evidence type="ECO:0000313" key="2">
    <source>
        <dbReference type="EMBL" id="MDR6242250.1"/>
    </source>
</evidence>
<accession>A0ABU1ISL7</accession>
<dbReference type="PROSITE" id="PS51186">
    <property type="entry name" value="GNAT"/>
    <property type="match status" value="1"/>
</dbReference>
<dbReference type="Pfam" id="PF00583">
    <property type="entry name" value="Acetyltransf_1"/>
    <property type="match status" value="1"/>
</dbReference>
<comment type="caution">
    <text evidence="2">The sequence shown here is derived from an EMBL/GenBank/DDBJ whole genome shotgun (WGS) entry which is preliminary data.</text>
</comment>
<proteinExistence type="predicted"/>
<dbReference type="Gene3D" id="3.40.630.30">
    <property type="match status" value="1"/>
</dbReference>
<dbReference type="CDD" id="cd04301">
    <property type="entry name" value="NAT_SF"/>
    <property type="match status" value="1"/>
</dbReference>
<evidence type="ECO:0000259" key="1">
    <source>
        <dbReference type="PROSITE" id="PS51186"/>
    </source>
</evidence>
<organism evidence="2 3">
    <name type="scientific">Paenibacillus hunanensis</name>
    <dbReference type="NCBI Taxonomy" id="539262"/>
    <lineage>
        <taxon>Bacteria</taxon>
        <taxon>Bacillati</taxon>
        <taxon>Bacillota</taxon>
        <taxon>Bacilli</taxon>
        <taxon>Bacillales</taxon>
        <taxon>Paenibacillaceae</taxon>
        <taxon>Paenibacillus</taxon>
    </lineage>
</organism>
<dbReference type="RefSeq" id="WP_188774731.1">
    <property type="nucleotide sequence ID" value="NZ_BMMB01000003.1"/>
</dbReference>
<keyword evidence="3" id="KW-1185">Reference proteome</keyword>
<sequence>MSCKGVSELDKLLIERITTADQERYAQALELRDLVLRRPLGMSIKQDRLDGEDQAIHLCALYADKMVGVLLLKQVNQDTVQMKQVAVDEALRGQQVGRRLVAYAEQVAIDEGYQHMMLHARQVAISFYEKLAYETYGEPFTEVGIPHRMMRKQLVHIDTQEGGTNI</sequence>
<dbReference type="SUPFAM" id="SSF55729">
    <property type="entry name" value="Acyl-CoA N-acyltransferases (Nat)"/>
    <property type="match status" value="1"/>
</dbReference>
<dbReference type="InterPro" id="IPR016181">
    <property type="entry name" value="Acyl_CoA_acyltransferase"/>
</dbReference>
<gene>
    <name evidence="2" type="ORF">JOC58_000134</name>
</gene>
<name>A0ABU1ISL7_9BACL</name>